<evidence type="ECO:0000256" key="8">
    <source>
        <dbReference type="SAM" id="MobiDB-lite"/>
    </source>
</evidence>
<evidence type="ECO:0000256" key="4">
    <source>
        <dbReference type="ARBA" id="ARBA00022741"/>
    </source>
</evidence>
<dbReference type="FunFam" id="3.40.50.300:FF:000579">
    <property type="entry name" value="GPN-loop GTPase"/>
    <property type="match status" value="1"/>
</dbReference>
<dbReference type="AlphaFoldDB" id="A0AAD9FX13"/>
<evidence type="ECO:0000256" key="1">
    <source>
        <dbReference type="ARBA" id="ARBA00005290"/>
    </source>
</evidence>
<feature type="region of interest" description="Disordered" evidence="8">
    <location>
        <begin position="288"/>
        <end position="407"/>
    </location>
</feature>
<keyword evidence="10" id="KW-1185">Reference proteome</keyword>
<feature type="compositionally biased region" description="Polar residues" evidence="8">
    <location>
        <begin position="8"/>
        <end position="18"/>
    </location>
</feature>
<dbReference type="Gene3D" id="3.40.50.300">
    <property type="entry name" value="P-loop containing nucleotide triphosphate hydrolases"/>
    <property type="match status" value="1"/>
</dbReference>
<keyword evidence="4 7" id="KW-0547">Nucleotide-binding</keyword>
<sequence length="407" mass="44985">MATKDESTPATAGPSTGPQAEGGEKKKPVTILCIGMAGSGKTTLMQRLNSYLHSKKSPPYILNLDPAVTHMPYSANIDIRDTVDYKEVMKQYNLGPNGGIMTALNLFTTKFDQVLGFVEKRADSVDHILVDTPGQIEIFTWSASGAIITDAIASSMPTVVAYIIDTPRTTAPATFMSNMLYACSILYKTRLPFILVFNKIDVEPHEFALEWMKDFEAYQAALNERGRDDHGEMAYSSSLMSSMCLVLEEFYNNLRAVGVSAMTGQGMKEFFAAVEEARQEYETDYKPELDRLAKEKQDKVEADKRSNLERAMRDMNVSDLPARQRNPFGPFPRNDREDRYADDEGESVDSEEEAAIRRQMEEQEEAENAEDLDAGDMAEPEPGIGGVAGRAQGFSAVGGGISWPAPM</sequence>
<dbReference type="CDD" id="cd17870">
    <property type="entry name" value="GPN1"/>
    <property type="match status" value="1"/>
</dbReference>
<evidence type="ECO:0000256" key="7">
    <source>
        <dbReference type="RuleBase" id="RU365059"/>
    </source>
</evidence>
<name>A0AAD9FX13_PAPLA</name>
<dbReference type="EC" id="3.6.5.-" evidence="7"/>
<feature type="compositionally biased region" description="Acidic residues" evidence="8">
    <location>
        <begin position="362"/>
        <end position="379"/>
    </location>
</feature>
<dbReference type="InterPro" id="IPR027417">
    <property type="entry name" value="P-loop_NTPase"/>
</dbReference>
<dbReference type="GO" id="GO:0005634">
    <property type="term" value="C:nucleus"/>
    <property type="evidence" value="ECO:0007669"/>
    <property type="project" value="UniProtKB-SubCell"/>
</dbReference>
<gene>
    <name evidence="9" type="ORF">DB88DRAFT_479276</name>
</gene>
<comment type="similarity">
    <text evidence="1 7">Belongs to the GPN-loop GTPase family.</text>
</comment>
<dbReference type="InterPro" id="IPR004130">
    <property type="entry name" value="Gpn"/>
</dbReference>
<dbReference type="Proteomes" id="UP001182556">
    <property type="component" value="Unassembled WGS sequence"/>
</dbReference>
<dbReference type="PANTHER" id="PTHR21231:SF8">
    <property type="entry name" value="GPN-LOOP GTPASE 1"/>
    <property type="match status" value="1"/>
</dbReference>
<protein>
    <recommendedName>
        <fullName evidence="7">GPN-loop GTPase</fullName>
        <ecNumber evidence="7">3.6.5.-</ecNumber>
    </recommendedName>
</protein>
<organism evidence="9 10">
    <name type="scientific">Papiliotrema laurentii</name>
    <name type="common">Cryptococcus laurentii</name>
    <dbReference type="NCBI Taxonomy" id="5418"/>
    <lineage>
        <taxon>Eukaryota</taxon>
        <taxon>Fungi</taxon>
        <taxon>Dikarya</taxon>
        <taxon>Basidiomycota</taxon>
        <taxon>Agaricomycotina</taxon>
        <taxon>Tremellomycetes</taxon>
        <taxon>Tremellales</taxon>
        <taxon>Rhynchogastremaceae</taxon>
        <taxon>Papiliotrema</taxon>
    </lineage>
</organism>
<reference evidence="9" key="1">
    <citation type="submission" date="2023-02" db="EMBL/GenBank/DDBJ databases">
        <title>Identification and recombinant expression of a fungal hydrolase from Papiliotrema laurentii that hydrolyzes apple cutin and clears colloidal polyester polyurethane.</title>
        <authorList>
            <consortium name="DOE Joint Genome Institute"/>
            <person name="Roman V.A."/>
            <person name="Bojanowski C."/>
            <person name="Crable B.R."/>
            <person name="Wagner D.N."/>
            <person name="Hung C.S."/>
            <person name="Nadeau L.J."/>
            <person name="Schratz L."/>
            <person name="Haridas S."/>
            <person name="Pangilinan J."/>
            <person name="Lipzen A."/>
            <person name="Na H."/>
            <person name="Yan M."/>
            <person name="Ng V."/>
            <person name="Grigoriev I.V."/>
            <person name="Spatafora J.W."/>
            <person name="Barlow D."/>
            <person name="Biffinger J."/>
            <person name="Kelley-Loughnane N."/>
            <person name="Varaljay V.A."/>
            <person name="Crookes-Goodson W.J."/>
        </authorList>
    </citation>
    <scope>NUCLEOTIDE SEQUENCE</scope>
    <source>
        <strain evidence="9">5307AH</strain>
    </source>
</reference>
<dbReference type="GO" id="GO:0003924">
    <property type="term" value="F:GTPase activity"/>
    <property type="evidence" value="ECO:0007669"/>
    <property type="project" value="InterPro"/>
</dbReference>
<evidence type="ECO:0000256" key="6">
    <source>
        <dbReference type="ARBA" id="ARBA00023134"/>
    </source>
</evidence>
<accession>A0AAD9FX13</accession>
<comment type="subcellular location">
    <subcellularLocation>
        <location evidence="7">Cytoplasm</location>
    </subcellularLocation>
    <subcellularLocation>
        <location evidence="7">Nucleus</location>
    </subcellularLocation>
</comment>
<proteinExistence type="inferred from homology"/>
<evidence type="ECO:0000256" key="3">
    <source>
        <dbReference type="ARBA" id="ARBA00022553"/>
    </source>
</evidence>
<dbReference type="GO" id="GO:0005737">
    <property type="term" value="C:cytoplasm"/>
    <property type="evidence" value="ECO:0007669"/>
    <property type="project" value="UniProtKB-SubCell"/>
</dbReference>
<dbReference type="GO" id="GO:0005525">
    <property type="term" value="F:GTP binding"/>
    <property type="evidence" value="ECO:0007669"/>
    <property type="project" value="UniProtKB-KW"/>
</dbReference>
<dbReference type="Pfam" id="PF03029">
    <property type="entry name" value="ATP_bind_1"/>
    <property type="match status" value="1"/>
</dbReference>
<dbReference type="PANTHER" id="PTHR21231">
    <property type="entry name" value="XPA-BINDING PROTEIN 1-RELATED"/>
    <property type="match status" value="1"/>
</dbReference>
<evidence type="ECO:0000256" key="5">
    <source>
        <dbReference type="ARBA" id="ARBA00022801"/>
    </source>
</evidence>
<dbReference type="EMBL" id="JAODAN010000001">
    <property type="protein sequence ID" value="KAK1927798.1"/>
    <property type="molecule type" value="Genomic_DNA"/>
</dbReference>
<feature type="compositionally biased region" description="Acidic residues" evidence="8">
    <location>
        <begin position="340"/>
        <end position="353"/>
    </location>
</feature>
<dbReference type="InterPro" id="IPR030230">
    <property type="entry name" value="Gpn1/Npa3/XAB1"/>
</dbReference>
<keyword evidence="6 7" id="KW-0342">GTP-binding</keyword>
<evidence type="ECO:0000313" key="9">
    <source>
        <dbReference type="EMBL" id="KAK1927798.1"/>
    </source>
</evidence>
<keyword evidence="5 7" id="KW-0378">Hydrolase</keyword>
<keyword evidence="2 7" id="KW-0963">Cytoplasm</keyword>
<feature type="region of interest" description="Disordered" evidence="8">
    <location>
        <begin position="1"/>
        <end position="25"/>
    </location>
</feature>
<evidence type="ECO:0000313" key="10">
    <source>
        <dbReference type="Proteomes" id="UP001182556"/>
    </source>
</evidence>
<keyword evidence="3" id="KW-0597">Phosphoprotein</keyword>
<dbReference type="SUPFAM" id="SSF52540">
    <property type="entry name" value="P-loop containing nucleoside triphosphate hydrolases"/>
    <property type="match status" value="1"/>
</dbReference>
<comment type="caution">
    <text evidence="9">The sequence shown here is derived from an EMBL/GenBank/DDBJ whole genome shotgun (WGS) entry which is preliminary data.</text>
</comment>
<evidence type="ECO:0000256" key="2">
    <source>
        <dbReference type="ARBA" id="ARBA00022490"/>
    </source>
</evidence>
<comment type="subunit">
    <text evidence="7">Binds to RNA polymerase II.</text>
</comment>
<comment type="function">
    <text evidence="7">Small GTPase required for proper nuclear import of RNA polymerase II (RNAPII). May act at an RNAP assembly step prior to nuclear import.</text>
</comment>
<feature type="compositionally biased region" description="Basic and acidic residues" evidence="8">
    <location>
        <begin position="288"/>
        <end position="313"/>
    </location>
</feature>